<name>A0A291N0B2_SPHYA</name>
<gene>
    <name evidence="2" type="ORF">A6768_11730</name>
</gene>
<evidence type="ECO:0000313" key="3">
    <source>
        <dbReference type="Proteomes" id="UP000219422"/>
    </source>
</evidence>
<dbReference type="KEGG" id="sya:A6768_11730"/>
<accession>A0A291N0B2</accession>
<feature type="region of interest" description="Disordered" evidence="1">
    <location>
        <begin position="20"/>
        <end position="49"/>
    </location>
</feature>
<proteinExistence type="predicted"/>
<dbReference type="RefSeq" id="WP_097383723.1">
    <property type="nucleotide sequence ID" value="NZ_CP023741.1"/>
</dbReference>
<reference evidence="2 3" key="1">
    <citation type="submission" date="2017-10" db="EMBL/GenBank/DDBJ databases">
        <title>Sphingobium yanoikuyae S72.</title>
        <authorList>
            <person name="Sanchez E."/>
            <person name="Bustos P."/>
            <person name="Mendoza P."/>
            <person name="Guo X."/>
            <person name="Mendoza A."/>
        </authorList>
    </citation>
    <scope>NUCLEOTIDE SEQUENCE [LARGE SCALE GENOMIC DNA]</scope>
    <source>
        <strain evidence="2 3">S72</strain>
    </source>
</reference>
<evidence type="ECO:0000313" key="2">
    <source>
        <dbReference type="EMBL" id="ATI80598.1"/>
    </source>
</evidence>
<dbReference type="AlphaFoldDB" id="A0A291N0B2"/>
<dbReference type="EMBL" id="CP023741">
    <property type="protein sequence ID" value="ATI80598.1"/>
    <property type="molecule type" value="Genomic_DNA"/>
</dbReference>
<organism evidence="2 3">
    <name type="scientific">Sphingobium yanoikuyae</name>
    <name type="common">Sphingomonas yanoikuyae</name>
    <dbReference type="NCBI Taxonomy" id="13690"/>
    <lineage>
        <taxon>Bacteria</taxon>
        <taxon>Pseudomonadati</taxon>
        <taxon>Pseudomonadota</taxon>
        <taxon>Alphaproteobacteria</taxon>
        <taxon>Sphingomonadales</taxon>
        <taxon>Sphingomonadaceae</taxon>
        <taxon>Sphingobium</taxon>
    </lineage>
</organism>
<evidence type="ECO:0000256" key="1">
    <source>
        <dbReference type="SAM" id="MobiDB-lite"/>
    </source>
</evidence>
<sequence length="209" mass="21451">MLPSAVTCALALALAACSSGSKEGSHDDPAGNAAAPAGATPAAANDAAAPHNEHVAAPTYTASPLSKDIISLEGLGDLLIGRPVPKGSKWATRGAQTSDARRTVTNPDYPGVYAIVSDGKATRVTVGQRSNVKLVEGVGVGSLEKDVERTFGGFRSELHKYEEAPAKYLTAPNAASGDPALRFEIGKDRKVSMIHVGIMPVLAYVEGCG</sequence>
<dbReference type="GeneID" id="57777504"/>
<feature type="compositionally biased region" description="Low complexity" evidence="1">
    <location>
        <begin position="30"/>
        <end position="49"/>
    </location>
</feature>
<protein>
    <submittedName>
        <fullName evidence="2">Uncharacterized protein</fullName>
    </submittedName>
</protein>
<dbReference type="Proteomes" id="UP000219422">
    <property type="component" value="Chromosome"/>
</dbReference>